<keyword evidence="2" id="KW-1185">Reference proteome</keyword>
<proteinExistence type="predicted"/>
<comment type="caution">
    <text evidence="1">The sequence shown here is derived from an EMBL/GenBank/DDBJ whole genome shotgun (WGS) entry which is preliminary data.</text>
</comment>
<accession>B0MK43</accession>
<gene>
    <name evidence="1" type="ORF">EUBSIR_00176</name>
</gene>
<dbReference type="Proteomes" id="UP000005326">
    <property type="component" value="Unassembled WGS sequence"/>
</dbReference>
<organism evidence="1 2">
    <name type="scientific">[Eubacterium] siraeum DSM 15702</name>
    <dbReference type="NCBI Taxonomy" id="428128"/>
    <lineage>
        <taxon>Bacteria</taxon>
        <taxon>Bacillati</taxon>
        <taxon>Bacillota</taxon>
        <taxon>Clostridia</taxon>
        <taxon>Eubacteriales</taxon>
        <taxon>Oscillospiraceae</taxon>
        <taxon>Oscillospiraceae incertae sedis</taxon>
    </lineage>
</organism>
<reference evidence="1" key="2">
    <citation type="submission" date="2014-06" db="EMBL/GenBank/DDBJ databases">
        <title>Draft genome sequence of Eubacterium siraeum (DSM 15702).</title>
        <authorList>
            <person name="Sudarsanam P."/>
            <person name="Ley R."/>
            <person name="Guruge J."/>
            <person name="Turnbaugh P.J."/>
            <person name="Mahowald M."/>
            <person name="Liep D."/>
            <person name="Gordon J."/>
        </authorList>
    </citation>
    <scope>NUCLEOTIDE SEQUENCE</scope>
    <source>
        <strain evidence="1">DSM 15702</strain>
    </source>
</reference>
<reference evidence="1" key="1">
    <citation type="submission" date="2007-10" db="EMBL/GenBank/DDBJ databases">
        <authorList>
            <person name="Fulton L."/>
            <person name="Clifton S."/>
            <person name="Fulton B."/>
            <person name="Xu J."/>
            <person name="Minx P."/>
            <person name="Pepin K.H."/>
            <person name="Johnson M."/>
            <person name="Thiruvilangam P."/>
            <person name="Bhonagiri V."/>
            <person name="Nash W.E."/>
            <person name="Mardis E.R."/>
            <person name="Wilson R.K."/>
        </authorList>
    </citation>
    <scope>NUCLEOTIDE SEQUENCE [LARGE SCALE GENOMIC DNA]</scope>
    <source>
        <strain evidence="1">DSM 15702</strain>
    </source>
</reference>
<protein>
    <submittedName>
        <fullName evidence="1">Uncharacterized protein</fullName>
    </submittedName>
</protein>
<sequence length="48" mass="5812">MFDFFENIYKKAVLRVADCFGFSYSVNFQKKKKSLEKSKLFKYIFSCH</sequence>
<evidence type="ECO:0000313" key="2">
    <source>
        <dbReference type="Proteomes" id="UP000005326"/>
    </source>
</evidence>
<name>B0MK43_9FIRM</name>
<dbReference type="EMBL" id="ABCA03000024">
    <property type="protein sequence ID" value="EDS01930.1"/>
    <property type="molecule type" value="Genomic_DNA"/>
</dbReference>
<dbReference type="AlphaFoldDB" id="B0MK43"/>
<evidence type="ECO:0000313" key="1">
    <source>
        <dbReference type="EMBL" id="EDS01930.1"/>
    </source>
</evidence>